<dbReference type="RefSeq" id="WP_102331284.1">
    <property type="nucleotide sequence ID" value="NZ_CP058566.2"/>
</dbReference>
<dbReference type="OrthoDB" id="9806415at2"/>
<comment type="subunit">
    <text evidence="8">Part of the 30S ribosomal subunit. Interacts with proteins S7 and S18. Binds to IF-3.</text>
</comment>
<evidence type="ECO:0000256" key="5">
    <source>
        <dbReference type="ARBA" id="ARBA00023274"/>
    </source>
</evidence>
<keyword evidence="5 8" id="KW-0687">Ribonucleoprotein</keyword>
<comment type="similarity">
    <text evidence="1 8 9">Belongs to the universal ribosomal protein uS11 family.</text>
</comment>
<evidence type="ECO:0000256" key="3">
    <source>
        <dbReference type="ARBA" id="ARBA00022884"/>
    </source>
</evidence>
<dbReference type="GO" id="GO:0019843">
    <property type="term" value="F:rRNA binding"/>
    <property type="evidence" value="ECO:0007669"/>
    <property type="project" value="UniProtKB-UniRule"/>
</dbReference>
<organism evidence="10 11">
    <name type="scientific">Dehalogenimonas etheniformans</name>
    <dbReference type="NCBI Taxonomy" id="1536648"/>
    <lineage>
        <taxon>Bacteria</taxon>
        <taxon>Bacillati</taxon>
        <taxon>Chloroflexota</taxon>
        <taxon>Dehalococcoidia</taxon>
        <taxon>Dehalococcoidales</taxon>
        <taxon>Dehalococcoidaceae</taxon>
        <taxon>Dehalogenimonas</taxon>
    </lineage>
</organism>
<gene>
    <name evidence="8" type="primary">rpsK</name>
    <name evidence="10" type="ORF">JP09_005680</name>
</gene>
<dbReference type="SUPFAM" id="SSF53137">
    <property type="entry name" value="Translational machinery components"/>
    <property type="match status" value="1"/>
</dbReference>
<keyword evidence="2 8" id="KW-0699">rRNA-binding</keyword>
<dbReference type="GO" id="GO:0003735">
    <property type="term" value="F:structural constituent of ribosome"/>
    <property type="evidence" value="ECO:0007669"/>
    <property type="project" value="InterPro"/>
</dbReference>
<dbReference type="NCBIfam" id="NF003698">
    <property type="entry name" value="PRK05309.1"/>
    <property type="match status" value="1"/>
</dbReference>
<sequence>MATKKRVGVKKKEKRNIPVGKAYIQATFNNTIVTLADPQGNVLATTSSGNAGFKGSRKGTPYAAQMAATNCAKKAMESGLRQIEVFVKGPGSGREAAIRSLQAAGLIVTGIRDVTPIPHNGCRPPKRRRV</sequence>
<dbReference type="InterPro" id="IPR018102">
    <property type="entry name" value="Ribosomal_uS11_CS"/>
</dbReference>
<dbReference type="InterPro" id="IPR001971">
    <property type="entry name" value="Ribosomal_uS11"/>
</dbReference>
<dbReference type="InterPro" id="IPR036967">
    <property type="entry name" value="Ribosomal_uS11_sf"/>
</dbReference>
<dbReference type="AlphaFoldDB" id="A0A2P5P7L6"/>
<keyword evidence="11" id="KW-1185">Reference proteome</keyword>
<accession>A0A2P5P7L6</accession>
<name>A0A2P5P7L6_9CHLR</name>
<dbReference type="Pfam" id="PF00411">
    <property type="entry name" value="Ribosomal_S11"/>
    <property type="match status" value="1"/>
</dbReference>
<dbReference type="NCBIfam" id="TIGR03632">
    <property type="entry name" value="uS11_bact"/>
    <property type="match status" value="1"/>
</dbReference>
<evidence type="ECO:0000256" key="2">
    <source>
        <dbReference type="ARBA" id="ARBA00022730"/>
    </source>
</evidence>
<keyword evidence="3 8" id="KW-0694">RNA-binding</keyword>
<evidence type="ECO:0000256" key="8">
    <source>
        <dbReference type="HAMAP-Rule" id="MF_01310"/>
    </source>
</evidence>
<dbReference type="PIRSF" id="PIRSF002131">
    <property type="entry name" value="Ribosomal_S11"/>
    <property type="match status" value="1"/>
</dbReference>
<proteinExistence type="inferred from homology"/>
<dbReference type="GO" id="GO:0005840">
    <property type="term" value="C:ribosome"/>
    <property type="evidence" value="ECO:0007669"/>
    <property type="project" value="UniProtKB-KW"/>
</dbReference>
<reference evidence="10 11" key="1">
    <citation type="journal article" date="2017" name="ISME J.">
        <title>Grape pomace compost harbors organohalide-respiring Dehalogenimonas species with novel reductive dehalogenase genes.</title>
        <authorList>
            <person name="Yang Y."/>
            <person name="Higgins S.A."/>
            <person name="Yan J."/>
            <person name="Simsir B."/>
            <person name="Chourey K."/>
            <person name="Iyer R."/>
            <person name="Hettich R.L."/>
            <person name="Baldwin B."/>
            <person name="Ogles D.M."/>
            <person name="Loffler F.E."/>
        </authorList>
    </citation>
    <scope>NUCLEOTIDE SEQUENCE [LARGE SCALE GENOMIC DNA]</scope>
    <source>
        <strain evidence="10 11">GP</strain>
    </source>
</reference>
<dbReference type="PANTHER" id="PTHR11759">
    <property type="entry name" value="40S RIBOSOMAL PROTEIN S14/30S RIBOSOMAL PROTEIN S11"/>
    <property type="match status" value="1"/>
</dbReference>
<comment type="caution">
    <text evidence="10">The sequence shown here is derived from an EMBL/GenBank/DDBJ whole genome shotgun (WGS) entry which is preliminary data.</text>
</comment>
<dbReference type="Gene3D" id="3.30.420.80">
    <property type="entry name" value="Ribosomal protein S11"/>
    <property type="match status" value="1"/>
</dbReference>
<dbReference type="PROSITE" id="PS00054">
    <property type="entry name" value="RIBOSOMAL_S11"/>
    <property type="match status" value="1"/>
</dbReference>
<evidence type="ECO:0000256" key="6">
    <source>
        <dbReference type="ARBA" id="ARBA00035160"/>
    </source>
</evidence>
<evidence type="ECO:0000313" key="11">
    <source>
        <dbReference type="Proteomes" id="UP000235653"/>
    </source>
</evidence>
<evidence type="ECO:0000256" key="4">
    <source>
        <dbReference type="ARBA" id="ARBA00022980"/>
    </source>
</evidence>
<comment type="function">
    <text evidence="7 8">Located on the platform of the 30S subunit, it bridges several disparate RNA helices of the 16S rRNA. Forms part of the Shine-Dalgarno cleft in the 70S ribosome.</text>
</comment>
<dbReference type="GO" id="GO:1990904">
    <property type="term" value="C:ribonucleoprotein complex"/>
    <property type="evidence" value="ECO:0007669"/>
    <property type="project" value="UniProtKB-KW"/>
</dbReference>
<dbReference type="Proteomes" id="UP000235653">
    <property type="component" value="Unassembled WGS sequence"/>
</dbReference>
<evidence type="ECO:0000256" key="1">
    <source>
        <dbReference type="ARBA" id="ARBA00006194"/>
    </source>
</evidence>
<evidence type="ECO:0000313" key="10">
    <source>
        <dbReference type="EMBL" id="PPD58280.1"/>
    </source>
</evidence>
<evidence type="ECO:0000256" key="7">
    <source>
        <dbReference type="ARBA" id="ARBA00058053"/>
    </source>
</evidence>
<dbReference type="InterPro" id="IPR019981">
    <property type="entry name" value="Ribosomal_uS11_bac-type"/>
</dbReference>
<keyword evidence="4 8" id="KW-0689">Ribosomal protein</keyword>
<dbReference type="GO" id="GO:0006412">
    <property type="term" value="P:translation"/>
    <property type="evidence" value="ECO:0007669"/>
    <property type="project" value="UniProtKB-UniRule"/>
</dbReference>
<dbReference type="FunFam" id="3.30.420.80:FF:000001">
    <property type="entry name" value="30S ribosomal protein S11"/>
    <property type="match status" value="1"/>
</dbReference>
<protein>
    <recommendedName>
        <fullName evidence="6 8">Small ribosomal subunit protein uS11</fullName>
    </recommendedName>
</protein>
<dbReference type="HAMAP" id="MF_01310">
    <property type="entry name" value="Ribosomal_uS11"/>
    <property type="match status" value="1"/>
</dbReference>
<evidence type="ECO:0000256" key="9">
    <source>
        <dbReference type="RuleBase" id="RU003629"/>
    </source>
</evidence>
<dbReference type="EMBL" id="JQAN02000009">
    <property type="protein sequence ID" value="PPD58280.1"/>
    <property type="molecule type" value="Genomic_DNA"/>
</dbReference>